<keyword evidence="5 7" id="KW-1133">Transmembrane helix</keyword>
<keyword evidence="10" id="KW-1185">Reference proteome</keyword>
<dbReference type="OrthoDB" id="2160638at2759"/>
<reference evidence="8" key="3">
    <citation type="submission" date="2010-09" db="EMBL/GenBank/DDBJ databases">
        <title>Annotation of Gaeumannomyces graminis var. tritici R3-111a-1.</title>
        <authorList>
            <consortium name="The Broad Institute Genome Sequencing Platform"/>
            <person name="Ma L.-J."/>
            <person name="Dead R."/>
            <person name="Young S.K."/>
            <person name="Zeng Q."/>
            <person name="Gargeya S."/>
            <person name="Fitzgerald M."/>
            <person name="Haas B."/>
            <person name="Abouelleil A."/>
            <person name="Alvarado L."/>
            <person name="Arachchi H.M."/>
            <person name="Berlin A."/>
            <person name="Brown A."/>
            <person name="Chapman S.B."/>
            <person name="Chen Z."/>
            <person name="Dunbar C."/>
            <person name="Freedman E."/>
            <person name="Gearin G."/>
            <person name="Gellesch M."/>
            <person name="Goldberg J."/>
            <person name="Griggs A."/>
            <person name="Gujja S."/>
            <person name="Heiman D."/>
            <person name="Howarth C."/>
            <person name="Larson L."/>
            <person name="Lui A."/>
            <person name="MacDonald P.J.P."/>
            <person name="Mehta T."/>
            <person name="Montmayeur A."/>
            <person name="Murphy C."/>
            <person name="Neiman D."/>
            <person name="Pearson M."/>
            <person name="Priest M."/>
            <person name="Roberts A."/>
            <person name="Saif S."/>
            <person name="Shea T."/>
            <person name="Shenoy N."/>
            <person name="Sisk P."/>
            <person name="Stolte C."/>
            <person name="Sykes S."/>
            <person name="Yandava C."/>
            <person name="Wortman J."/>
            <person name="Nusbaum C."/>
            <person name="Birren B."/>
        </authorList>
    </citation>
    <scope>NUCLEOTIDE SEQUENCE</scope>
    <source>
        <strain evidence="8">R3-111a-1</strain>
    </source>
</reference>
<dbReference type="EnsemblFungi" id="EJT69829">
    <property type="protein sequence ID" value="EJT69829"/>
    <property type="gene ID" value="GGTG_12712"/>
</dbReference>
<gene>
    <name evidence="9" type="primary">20353170</name>
    <name evidence="8" type="ORF">GGTG_12712</name>
</gene>
<feature type="transmembrane region" description="Helical" evidence="7">
    <location>
        <begin position="151"/>
        <end position="171"/>
    </location>
</feature>
<dbReference type="VEuPathDB" id="FungiDB:GGTG_12712"/>
<dbReference type="GeneID" id="20353170"/>
<feature type="transmembrane region" description="Helical" evidence="7">
    <location>
        <begin position="85"/>
        <end position="106"/>
    </location>
</feature>
<evidence type="ECO:0000313" key="9">
    <source>
        <dbReference type="EnsemblFungi" id="EJT69829"/>
    </source>
</evidence>
<keyword evidence="6 7" id="KW-0472">Membrane</keyword>
<reference evidence="9" key="4">
    <citation type="journal article" date="2015" name="G3 (Bethesda)">
        <title>Genome sequences of three phytopathogenic species of the Magnaporthaceae family of fungi.</title>
        <authorList>
            <person name="Okagaki L.H."/>
            <person name="Nunes C.C."/>
            <person name="Sailsbery J."/>
            <person name="Clay B."/>
            <person name="Brown D."/>
            <person name="John T."/>
            <person name="Oh Y."/>
            <person name="Young N."/>
            <person name="Fitzgerald M."/>
            <person name="Haas B.J."/>
            <person name="Zeng Q."/>
            <person name="Young S."/>
            <person name="Adiconis X."/>
            <person name="Fan L."/>
            <person name="Levin J.Z."/>
            <person name="Mitchell T.K."/>
            <person name="Okubara P.A."/>
            <person name="Farman M.L."/>
            <person name="Kohn L.M."/>
            <person name="Birren B."/>
            <person name="Ma L.-J."/>
            <person name="Dean R.A."/>
        </authorList>
    </citation>
    <scope>NUCLEOTIDE SEQUENCE</scope>
    <source>
        <strain evidence="9">R3-111a-1</strain>
    </source>
</reference>
<protein>
    <submittedName>
        <fullName evidence="8 9">Uncharacterized protein</fullName>
    </submittedName>
</protein>
<dbReference type="AlphaFoldDB" id="J3PGT2"/>
<evidence type="ECO:0000256" key="7">
    <source>
        <dbReference type="SAM" id="Phobius"/>
    </source>
</evidence>
<evidence type="ECO:0000256" key="3">
    <source>
        <dbReference type="ARBA" id="ARBA00022475"/>
    </source>
</evidence>
<evidence type="ECO:0000313" key="10">
    <source>
        <dbReference type="Proteomes" id="UP000006039"/>
    </source>
</evidence>
<dbReference type="GO" id="GO:0005886">
    <property type="term" value="C:plasma membrane"/>
    <property type="evidence" value="ECO:0007669"/>
    <property type="project" value="UniProtKB-SubCell"/>
</dbReference>
<comment type="similarity">
    <text evidence="2">Belongs to the chromate ion transporter (CHR) (TC 2.A.51) family.</text>
</comment>
<feature type="transmembrane region" description="Helical" evidence="7">
    <location>
        <begin position="118"/>
        <end position="139"/>
    </location>
</feature>
<comment type="subcellular location">
    <subcellularLocation>
        <location evidence="1">Cell membrane</location>
        <topology evidence="1">Multi-pass membrane protein</topology>
    </subcellularLocation>
</comment>
<evidence type="ECO:0000313" key="8">
    <source>
        <dbReference type="EMBL" id="EJT69829.1"/>
    </source>
</evidence>
<proteinExistence type="inferred from homology"/>
<dbReference type="EMBL" id="GL385403">
    <property type="protein sequence ID" value="EJT69829.1"/>
    <property type="molecule type" value="Genomic_DNA"/>
</dbReference>
<keyword evidence="3" id="KW-1003">Cell membrane</keyword>
<reference evidence="10" key="1">
    <citation type="submission" date="2010-07" db="EMBL/GenBank/DDBJ databases">
        <title>The genome sequence of Gaeumannomyces graminis var. tritici strain R3-111a-1.</title>
        <authorList>
            <consortium name="The Broad Institute Genome Sequencing Platform"/>
            <person name="Ma L.-J."/>
            <person name="Dead R."/>
            <person name="Young S."/>
            <person name="Zeng Q."/>
            <person name="Koehrsen M."/>
            <person name="Alvarado L."/>
            <person name="Berlin A."/>
            <person name="Chapman S.B."/>
            <person name="Chen Z."/>
            <person name="Freedman E."/>
            <person name="Gellesch M."/>
            <person name="Goldberg J."/>
            <person name="Griggs A."/>
            <person name="Gujja S."/>
            <person name="Heilman E.R."/>
            <person name="Heiman D."/>
            <person name="Hepburn T."/>
            <person name="Howarth C."/>
            <person name="Jen D."/>
            <person name="Larson L."/>
            <person name="Mehta T."/>
            <person name="Neiman D."/>
            <person name="Pearson M."/>
            <person name="Roberts A."/>
            <person name="Saif S."/>
            <person name="Shea T."/>
            <person name="Shenoy N."/>
            <person name="Sisk P."/>
            <person name="Stolte C."/>
            <person name="Sykes S."/>
            <person name="Walk T."/>
            <person name="White J."/>
            <person name="Yandava C."/>
            <person name="Haas B."/>
            <person name="Nusbaum C."/>
            <person name="Birren B."/>
        </authorList>
    </citation>
    <scope>NUCLEOTIDE SEQUENCE [LARGE SCALE GENOMIC DNA]</scope>
    <source>
        <strain evidence="10">R3-111a-1</strain>
    </source>
</reference>
<reference evidence="9" key="5">
    <citation type="submission" date="2018-04" db="UniProtKB">
        <authorList>
            <consortium name="EnsemblFungi"/>
        </authorList>
    </citation>
    <scope>IDENTIFICATION</scope>
    <source>
        <strain evidence="9">R3-111a-1</strain>
    </source>
</reference>
<dbReference type="STRING" id="644352.J3PGT2"/>
<name>J3PGT2_GAET3</name>
<reference evidence="8" key="2">
    <citation type="submission" date="2010-07" db="EMBL/GenBank/DDBJ databases">
        <authorList>
            <consortium name="The Broad Institute Genome Sequencing Platform"/>
            <consortium name="Broad Institute Genome Sequencing Center for Infectious Disease"/>
            <person name="Ma L.-J."/>
            <person name="Dead R."/>
            <person name="Young S."/>
            <person name="Zeng Q."/>
            <person name="Koehrsen M."/>
            <person name="Alvarado L."/>
            <person name="Berlin A."/>
            <person name="Chapman S.B."/>
            <person name="Chen Z."/>
            <person name="Freedman E."/>
            <person name="Gellesch M."/>
            <person name="Goldberg J."/>
            <person name="Griggs A."/>
            <person name="Gujja S."/>
            <person name="Heilman E.R."/>
            <person name="Heiman D."/>
            <person name="Hepburn T."/>
            <person name="Howarth C."/>
            <person name="Jen D."/>
            <person name="Larson L."/>
            <person name="Mehta T."/>
            <person name="Neiman D."/>
            <person name="Pearson M."/>
            <person name="Roberts A."/>
            <person name="Saif S."/>
            <person name="Shea T."/>
            <person name="Shenoy N."/>
            <person name="Sisk P."/>
            <person name="Stolte C."/>
            <person name="Sykes S."/>
            <person name="Walk T."/>
            <person name="White J."/>
            <person name="Yandava C."/>
            <person name="Haas B."/>
            <person name="Nusbaum C."/>
            <person name="Birren B."/>
        </authorList>
    </citation>
    <scope>NUCLEOTIDE SEQUENCE</scope>
    <source>
        <strain evidence="8">R3-111a-1</strain>
    </source>
</reference>
<dbReference type="PANTHER" id="PTHR33567">
    <property type="entry name" value="CHROMATE ION TRANSPORTER (EUROFUNG)"/>
    <property type="match status" value="1"/>
</dbReference>
<dbReference type="HOGENOM" id="CLU_1185082_0_0_1"/>
<evidence type="ECO:0000256" key="2">
    <source>
        <dbReference type="ARBA" id="ARBA00005262"/>
    </source>
</evidence>
<dbReference type="RefSeq" id="XP_009228877.1">
    <property type="nucleotide sequence ID" value="XM_009230613.1"/>
</dbReference>
<dbReference type="PANTHER" id="PTHR33567:SF3">
    <property type="entry name" value="CHROMATE ION TRANSPORTER (EUROFUNG)"/>
    <property type="match status" value="1"/>
</dbReference>
<evidence type="ECO:0000256" key="6">
    <source>
        <dbReference type="ARBA" id="ARBA00023136"/>
    </source>
</evidence>
<dbReference type="eggNOG" id="ENOG502QRJG">
    <property type="taxonomic scope" value="Eukaryota"/>
</dbReference>
<organism evidence="8">
    <name type="scientific">Gaeumannomyces tritici (strain R3-111a-1)</name>
    <name type="common">Wheat and barley take-all root rot fungus</name>
    <name type="synonym">Gaeumannomyces graminis var. tritici</name>
    <dbReference type="NCBI Taxonomy" id="644352"/>
    <lineage>
        <taxon>Eukaryota</taxon>
        <taxon>Fungi</taxon>
        <taxon>Dikarya</taxon>
        <taxon>Ascomycota</taxon>
        <taxon>Pezizomycotina</taxon>
        <taxon>Sordariomycetes</taxon>
        <taxon>Sordariomycetidae</taxon>
        <taxon>Magnaporthales</taxon>
        <taxon>Magnaporthaceae</taxon>
        <taxon>Gaeumannomyces</taxon>
    </lineage>
</organism>
<dbReference type="GO" id="GO:0015109">
    <property type="term" value="F:chromate transmembrane transporter activity"/>
    <property type="evidence" value="ECO:0007669"/>
    <property type="project" value="InterPro"/>
</dbReference>
<evidence type="ECO:0000256" key="5">
    <source>
        <dbReference type="ARBA" id="ARBA00022989"/>
    </source>
</evidence>
<sequence>MVIHSWQDSAIRVAGRAWEVLEVNWHLGFTSFGGPPVHFKIVFLRHVCPQAQYQELFSISQALSGPGSTKMLYCINLIHDDTFSAVLAFLIWGSLPGALGMFALSVGISNIQETLPRAVYALLSGLISATVGIIALAAIELAQKAVTDKLTRLIVSVTGAAGLLYNALWAVGGVFARRRRPGVEEAGEHHPAGEEVLAGTSGTSGLSVAAISQAPLFPPRSRDYRASVVSFYHV</sequence>
<dbReference type="Proteomes" id="UP000006039">
    <property type="component" value="Unassembled WGS sequence"/>
</dbReference>
<evidence type="ECO:0000256" key="1">
    <source>
        <dbReference type="ARBA" id="ARBA00004651"/>
    </source>
</evidence>
<evidence type="ECO:0000256" key="4">
    <source>
        <dbReference type="ARBA" id="ARBA00022692"/>
    </source>
</evidence>
<dbReference type="InterPro" id="IPR003370">
    <property type="entry name" value="Chromate_transpt"/>
</dbReference>
<dbReference type="Pfam" id="PF02417">
    <property type="entry name" value="Chromate_transp"/>
    <property type="match status" value="1"/>
</dbReference>
<keyword evidence="4 7" id="KW-0812">Transmembrane</keyword>
<accession>J3PGT2</accession>